<gene>
    <name evidence="2" type="ORF">FWK35_00030952</name>
</gene>
<dbReference type="PANTHER" id="PTHR45749">
    <property type="match status" value="1"/>
</dbReference>
<dbReference type="InterPro" id="IPR025398">
    <property type="entry name" value="DUF4371"/>
</dbReference>
<feature type="domain" description="TTF-type" evidence="1">
    <location>
        <begin position="80"/>
        <end position="176"/>
    </location>
</feature>
<dbReference type="InterPro" id="IPR006580">
    <property type="entry name" value="Znf_TTF"/>
</dbReference>
<feature type="non-terminal residue" evidence="2">
    <location>
        <position position="611"/>
    </location>
</feature>
<dbReference type="PANTHER" id="PTHR45749:SF37">
    <property type="entry name" value="OS05G0311600 PROTEIN"/>
    <property type="match status" value="1"/>
</dbReference>
<dbReference type="SUPFAM" id="SSF53098">
    <property type="entry name" value="Ribonuclease H-like"/>
    <property type="match status" value="1"/>
</dbReference>
<dbReference type="EMBL" id="VUJU01010899">
    <property type="protein sequence ID" value="KAF0712514.1"/>
    <property type="molecule type" value="Genomic_DNA"/>
</dbReference>
<dbReference type="Proteomes" id="UP000478052">
    <property type="component" value="Unassembled WGS sequence"/>
</dbReference>
<organism evidence="2 3">
    <name type="scientific">Aphis craccivora</name>
    <name type="common">Cowpea aphid</name>
    <dbReference type="NCBI Taxonomy" id="307492"/>
    <lineage>
        <taxon>Eukaryota</taxon>
        <taxon>Metazoa</taxon>
        <taxon>Ecdysozoa</taxon>
        <taxon>Arthropoda</taxon>
        <taxon>Hexapoda</taxon>
        <taxon>Insecta</taxon>
        <taxon>Pterygota</taxon>
        <taxon>Neoptera</taxon>
        <taxon>Paraneoptera</taxon>
        <taxon>Hemiptera</taxon>
        <taxon>Sternorrhyncha</taxon>
        <taxon>Aphidomorpha</taxon>
        <taxon>Aphidoidea</taxon>
        <taxon>Aphididae</taxon>
        <taxon>Aphidini</taxon>
        <taxon>Aphis</taxon>
        <taxon>Aphis</taxon>
    </lineage>
</organism>
<dbReference type="OrthoDB" id="6610873at2759"/>
<evidence type="ECO:0000313" key="2">
    <source>
        <dbReference type="EMBL" id="KAF0712514.1"/>
    </source>
</evidence>
<evidence type="ECO:0000313" key="3">
    <source>
        <dbReference type="Proteomes" id="UP000478052"/>
    </source>
</evidence>
<reference evidence="2 3" key="1">
    <citation type="submission" date="2019-08" db="EMBL/GenBank/DDBJ databases">
        <title>Whole genome of Aphis craccivora.</title>
        <authorList>
            <person name="Voronova N.V."/>
            <person name="Shulinski R.S."/>
            <person name="Bandarenka Y.V."/>
            <person name="Zhorov D.G."/>
            <person name="Warner D."/>
        </authorList>
    </citation>
    <scope>NUCLEOTIDE SEQUENCE [LARGE SCALE GENOMIC DNA]</scope>
    <source>
        <strain evidence="2">180601</strain>
        <tissue evidence="2">Whole Body</tissue>
    </source>
</reference>
<accession>A0A6G0VYH4</accession>
<dbReference type="SMART" id="SM00597">
    <property type="entry name" value="ZnF_TTF"/>
    <property type="match status" value="1"/>
</dbReference>
<proteinExistence type="predicted"/>
<dbReference type="AlphaFoldDB" id="A0A6G0VYH4"/>
<name>A0A6G0VYH4_APHCR</name>
<protein>
    <submittedName>
        <fullName evidence="2">Zinc finger MYM-type protein 1-like</fullName>
    </submittedName>
</protein>
<comment type="caution">
    <text evidence="2">The sequence shown here is derived from an EMBL/GenBank/DDBJ whole genome shotgun (WGS) entry which is preliminary data.</text>
</comment>
<evidence type="ECO:0000259" key="1">
    <source>
        <dbReference type="SMART" id="SM00597"/>
    </source>
</evidence>
<dbReference type="InterPro" id="IPR012337">
    <property type="entry name" value="RNaseH-like_sf"/>
</dbReference>
<dbReference type="Pfam" id="PF14291">
    <property type="entry name" value="DUF4371"/>
    <property type="match status" value="1"/>
</dbReference>
<sequence>MSKNVFDIFNFKKKNVPTTDVEQVIDSTLFESSSTKHTGTEKLSNNLQHNKLIISDLGTLDTGPVRPLLKTYPKTNFGSQNRSFNEKYYSKYEWIEYSVVNDAIFCFCCRNYSTGKSVQDDAFTLTGFKNWKKLTGSRGKKGNKISKLEAHSTCRHHLTCMTKWEQHVKTKSSGSIHEQLSSSHQLIVEKNRKYIKTLIEITLFLGNQGLAFRGHDESKLSSNKGNFKETCELLAKNCPEFEEKYSNTTNFTSHLIQDELVNLSAASIRSKITEEIKYNKVFGIMIDEARCFKEEQMSVCVRYTIGLNVVERFLGFVDVSENQNAESLCAKIFEFLIENQLDKYHIVAQSYDGASVMSGKFNGVQSKVKNKFPYAIYTHCMAHRMNLVVIDMCKIVKETRIVFNTIESLYKHFSHPTKNKTLVTMQRKLGVKILKINSLSDTRWNCRWKNCESVINNYEAIIAVLQEEIDNQLDRNVNEVIDKSATLGEAANLINSVILSFENARSTISFSDLWLDIKTFCDKNDVKLILPFQTQASKRIRREPSVFEDYILTTTTSAESFNSTETNSTSVEKYYCVNGYFKILDCIIVNLKKRFSTESLQMAEAVDNFIK</sequence>
<keyword evidence="3" id="KW-1185">Reference proteome</keyword>